<dbReference type="PROSITE" id="PS51450">
    <property type="entry name" value="LRR"/>
    <property type="match status" value="2"/>
</dbReference>
<organism evidence="7 8">
    <name type="scientific">Astathelohania contejeani</name>
    <dbReference type="NCBI Taxonomy" id="164912"/>
    <lineage>
        <taxon>Eukaryota</taxon>
        <taxon>Fungi</taxon>
        <taxon>Fungi incertae sedis</taxon>
        <taxon>Microsporidia</taxon>
        <taxon>Astathelohaniidae</taxon>
        <taxon>Astathelohania</taxon>
    </lineage>
</organism>
<comment type="similarity">
    <text evidence="5">Belongs to the U2 small nuclear ribonucleoprotein A family.</text>
</comment>
<keyword evidence="2" id="KW-0433">Leucine-rich repeat</keyword>
<evidence type="ECO:0000256" key="6">
    <source>
        <dbReference type="ARBA" id="ARBA00024238"/>
    </source>
</evidence>
<sequence>MRITPDLLKQNKPKLNAIHQIELSLRNKKITEINGLEYLNDSIDYLDLSNNNIKILDNFPKMSRLKHLNVSNNKIERIGDDLYKRIPNLVSLNIANNQISDSAQLINISKFEKLKNLILIGNTVAYKSYCINNIASLDMLDFSKIRKNLSPIGIKKLKICDLKEKINSVKSLEELDKLEKYIK</sequence>
<dbReference type="PANTHER" id="PTHR10552">
    <property type="entry name" value="U2 SMALL NUCLEAR RIBONUCLEOPROTEIN A"/>
    <property type="match status" value="1"/>
</dbReference>
<protein>
    <recommendedName>
        <fullName evidence="6">U2 small nuclear ribonucleoprotein A'</fullName>
    </recommendedName>
</protein>
<keyword evidence="7" id="KW-0687">Ribonucleoprotein</keyword>
<dbReference type="PANTHER" id="PTHR10552:SF6">
    <property type="entry name" value="U2 SMALL NUCLEAR RIBONUCLEOPROTEIN A"/>
    <property type="match status" value="1"/>
</dbReference>
<evidence type="ECO:0000313" key="7">
    <source>
        <dbReference type="EMBL" id="KAF7684685.1"/>
    </source>
</evidence>
<comment type="caution">
    <text evidence="7">The sequence shown here is derived from an EMBL/GenBank/DDBJ whole genome shotgun (WGS) entry which is preliminary data.</text>
</comment>
<keyword evidence="3" id="KW-0677">Repeat</keyword>
<accession>A0ABQ7I2P0</accession>
<dbReference type="InterPro" id="IPR044640">
    <property type="entry name" value="RU2A"/>
</dbReference>
<keyword evidence="4" id="KW-0539">Nucleus</keyword>
<evidence type="ECO:0000256" key="3">
    <source>
        <dbReference type="ARBA" id="ARBA00022737"/>
    </source>
</evidence>
<evidence type="ECO:0000256" key="1">
    <source>
        <dbReference type="ARBA" id="ARBA00004123"/>
    </source>
</evidence>
<evidence type="ECO:0000313" key="8">
    <source>
        <dbReference type="Proteomes" id="UP001516464"/>
    </source>
</evidence>
<evidence type="ECO:0000256" key="4">
    <source>
        <dbReference type="ARBA" id="ARBA00023242"/>
    </source>
</evidence>
<gene>
    <name evidence="7" type="primary">lea1</name>
    <name evidence="7" type="ORF">TCON_0128</name>
</gene>
<dbReference type="InterPro" id="IPR001611">
    <property type="entry name" value="Leu-rich_rpt"/>
</dbReference>
<dbReference type="Gene3D" id="3.80.10.10">
    <property type="entry name" value="Ribonuclease Inhibitor"/>
    <property type="match status" value="1"/>
</dbReference>
<dbReference type="SUPFAM" id="SSF52058">
    <property type="entry name" value="L domain-like"/>
    <property type="match status" value="1"/>
</dbReference>
<keyword evidence="8" id="KW-1185">Reference proteome</keyword>
<proteinExistence type="inferred from homology"/>
<comment type="subcellular location">
    <subcellularLocation>
        <location evidence="1">Nucleus</location>
    </subcellularLocation>
</comment>
<evidence type="ECO:0000256" key="5">
    <source>
        <dbReference type="ARBA" id="ARBA00024196"/>
    </source>
</evidence>
<dbReference type="GO" id="GO:1990904">
    <property type="term" value="C:ribonucleoprotein complex"/>
    <property type="evidence" value="ECO:0007669"/>
    <property type="project" value="UniProtKB-KW"/>
</dbReference>
<reference evidence="7 8" key="1">
    <citation type="submission" date="2019-01" db="EMBL/GenBank/DDBJ databases">
        <title>Genomes sequencing and comparative genomics of infectious freshwater microsporidia, Cucumispora dikerogammari and Thelohania contejeani.</title>
        <authorList>
            <person name="Cormier A."/>
            <person name="Giraud I."/>
            <person name="Wattier R."/>
            <person name="Teixeira M."/>
            <person name="Grandjean F."/>
            <person name="Rigaud T."/>
            <person name="Cordaux R."/>
        </authorList>
    </citation>
    <scope>NUCLEOTIDE SEQUENCE [LARGE SCALE GENOMIC DNA]</scope>
    <source>
        <strain evidence="7">T1</strain>
        <tissue evidence="7">Spores</tissue>
    </source>
</reference>
<dbReference type="Pfam" id="PF14580">
    <property type="entry name" value="LRR_9"/>
    <property type="match status" value="1"/>
</dbReference>
<evidence type="ECO:0000256" key="2">
    <source>
        <dbReference type="ARBA" id="ARBA00022614"/>
    </source>
</evidence>
<name>A0ABQ7I2P0_9MICR</name>
<dbReference type="InterPro" id="IPR032675">
    <property type="entry name" value="LRR_dom_sf"/>
</dbReference>
<dbReference type="EMBL" id="SBIQ01000004">
    <property type="protein sequence ID" value="KAF7684685.1"/>
    <property type="molecule type" value="Genomic_DNA"/>
</dbReference>
<dbReference type="Proteomes" id="UP001516464">
    <property type="component" value="Unassembled WGS sequence"/>
</dbReference>